<keyword evidence="3 6" id="KW-0812">Transmembrane</keyword>
<organism evidence="9">
    <name type="scientific">Selaginella moellendorffii</name>
    <name type="common">Spikemoss</name>
    <dbReference type="NCBI Taxonomy" id="88036"/>
    <lineage>
        <taxon>Eukaryota</taxon>
        <taxon>Viridiplantae</taxon>
        <taxon>Streptophyta</taxon>
        <taxon>Embryophyta</taxon>
        <taxon>Tracheophyta</taxon>
        <taxon>Lycopodiopsida</taxon>
        <taxon>Selaginellales</taxon>
        <taxon>Selaginellaceae</taxon>
        <taxon>Selaginella</taxon>
    </lineage>
</organism>
<evidence type="ECO:0000256" key="4">
    <source>
        <dbReference type="ARBA" id="ARBA00022989"/>
    </source>
</evidence>
<dbReference type="Gene3D" id="1.20.1540.10">
    <property type="entry name" value="Rhomboid-like"/>
    <property type="match status" value="1"/>
</dbReference>
<evidence type="ECO:0000256" key="5">
    <source>
        <dbReference type="ARBA" id="ARBA00023136"/>
    </source>
</evidence>
<dbReference type="PANTHER" id="PTHR43731:SF26">
    <property type="entry name" value="RHOMBOID-LIKE PROTEIN 10, CHLOROPLASTIC"/>
    <property type="match status" value="1"/>
</dbReference>
<dbReference type="eggNOG" id="KOG2289">
    <property type="taxonomic scope" value="Eukaryota"/>
</dbReference>
<feature type="transmembrane region" description="Helical" evidence="6">
    <location>
        <begin position="133"/>
        <end position="151"/>
    </location>
</feature>
<comment type="similarity">
    <text evidence="2">Belongs to the peptidase S54 family.</text>
</comment>
<dbReference type="Pfam" id="PF01694">
    <property type="entry name" value="Rhomboid"/>
    <property type="match status" value="1"/>
</dbReference>
<proteinExistence type="inferred from homology"/>
<evidence type="ECO:0000259" key="7">
    <source>
        <dbReference type="Pfam" id="PF01694"/>
    </source>
</evidence>
<sequence length="280" mass="30887">MARTQVLGPPVNRAQHCFKIHQIHIPNVQVHCKLPAVALKTRLSIILIRAVRKDYDFTSGTVFRAFMAHIVIGTENRLILWGAKVNNLIAKGQIWRLLTPAFLHVNLIHLLLNCYSVHSLGPHLESLGGSKRFLVVFAVAAVTTSCLSFLMCKSPAVGASGAICGLIGALAVYSFRHRKLLNKAQENLGRISRTVAFNMVLGLMSHEVDNWGHLGGFVGGAFALVGPWYGSSLQATAFQLSDMDFPVYLESQTCISWGVLNSDPHIDQSLFFQNRHFLSE</sequence>
<evidence type="ECO:0000313" key="8">
    <source>
        <dbReference type="EMBL" id="EFJ05407.1"/>
    </source>
</evidence>
<accession>D8TD56</accession>
<keyword evidence="9" id="KW-1185">Reference proteome</keyword>
<reference evidence="8 9" key="1">
    <citation type="journal article" date="2011" name="Science">
        <title>The Selaginella genome identifies genetic changes associated with the evolution of vascular plants.</title>
        <authorList>
            <person name="Banks J.A."/>
            <person name="Nishiyama T."/>
            <person name="Hasebe M."/>
            <person name="Bowman J.L."/>
            <person name="Gribskov M."/>
            <person name="dePamphilis C."/>
            <person name="Albert V.A."/>
            <person name="Aono N."/>
            <person name="Aoyama T."/>
            <person name="Ambrose B.A."/>
            <person name="Ashton N.W."/>
            <person name="Axtell M.J."/>
            <person name="Barker E."/>
            <person name="Barker M.S."/>
            <person name="Bennetzen J.L."/>
            <person name="Bonawitz N.D."/>
            <person name="Chapple C."/>
            <person name="Cheng C."/>
            <person name="Correa L.G."/>
            <person name="Dacre M."/>
            <person name="DeBarry J."/>
            <person name="Dreyer I."/>
            <person name="Elias M."/>
            <person name="Engstrom E.M."/>
            <person name="Estelle M."/>
            <person name="Feng L."/>
            <person name="Finet C."/>
            <person name="Floyd S.K."/>
            <person name="Frommer W.B."/>
            <person name="Fujita T."/>
            <person name="Gramzow L."/>
            <person name="Gutensohn M."/>
            <person name="Harholt J."/>
            <person name="Hattori M."/>
            <person name="Heyl A."/>
            <person name="Hirai T."/>
            <person name="Hiwatashi Y."/>
            <person name="Ishikawa M."/>
            <person name="Iwata M."/>
            <person name="Karol K.G."/>
            <person name="Koehler B."/>
            <person name="Kolukisaoglu U."/>
            <person name="Kubo M."/>
            <person name="Kurata T."/>
            <person name="Lalonde S."/>
            <person name="Li K."/>
            <person name="Li Y."/>
            <person name="Litt A."/>
            <person name="Lyons E."/>
            <person name="Manning G."/>
            <person name="Maruyama T."/>
            <person name="Michael T.P."/>
            <person name="Mikami K."/>
            <person name="Miyazaki S."/>
            <person name="Morinaga S."/>
            <person name="Murata T."/>
            <person name="Mueller-Roeber B."/>
            <person name="Nelson D.R."/>
            <person name="Obara M."/>
            <person name="Oguri Y."/>
            <person name="Olmstead R.G."/>
            <person name="Onodera N."/>
            <person name="Petersen B.L."/>
            <person name="Pils B."/>
            <person name="Prigge M."/>
            <person name="Rensing S.A."/>
            <person name="Riano-Pachon D.M."/>
            <person name="Roberts A.W."/>
            <person name="Sato Y."/>
            <person name="Scheller H.V."/>
            <person name="Schulz B."/>
            <person name="Schulz C."/>
            <person name="Shakirov E.V."/>
            <person name="Shibagaki N."/>
            <person name="Shinohara N."/>
            <person name="Shippen D.E."/>
            <person name="Soerensen I."/>
            <person name="Sotooka R."/>
            <person name="Sugimoto N."/>
            <person name="Sugita M."/>
            <person name="Sumikawa N."/>
            <person name="Tanurdzic M."/>
            <person name="Theissen G."/>
            <person name="Ulvskov P."/>
            <person name="Wakazuki S."/>
            <person name="Weng J.K."/>
            <person name="Willats W.W."/>
            <person name="Wipf D."/>
            <person name="Wolf P.G."/>
            <person name="Yang L."/>
            <person name="Zimmer A.D."/>
            <person name="Zhu Q."/>
            <person name="Mitros T."/>
            <person name="Hellsten U."/>
            <person name="Loque D."/>
            <person name="Otillar R."/>
            <person name="Salamov A."/>
            <person name="Schmutz J."/>
            <person name="Shapiro H."/>
            <person name="Lindquist E."/>
            <person name="Lucas S."/>
            <person name="Rokhsar D."/>
            <person name="Grigoriev I.V."/>
        </authorList>
    </citation>
    <scope>NUCLEOTIDE SEQUENCE [LARGE SCALE GENOMIC DNA]</scope>
</reference>
<dbReference type="Gramene" id="EFJ05407">
    <property type="protein sequence ID" value="EFJ05407"/>
    <property type="gene ID" value="SELMODRAFT_431594"/>
</dbReference>
<dbReference type="HOGENOM" id="CLU_995359_0_0_1"/>
<evidence type="ECO:0000313" key="9">
    <source>
        <dbReference type="Proteomes" id="UP000001514"/>
    </source>
</evidence>
<dbReference type="EMBL" id="GL377726">
    <property type="protein sequence ID" value="EFJ05407.1"/>
    <property type="molecule type" value="Genomic_DNA"/>
</dbReference>
<dbReference type="InterPro" id="IPR035952">
    <property type="entry name" value="Rhomboid-like_sf"/>
</dbReference>
<dbReference type="Proteomes" id="UP000001514">
    <property type="component" value="Unassembled WGS sequence"/>
</dbReference>
<evidence type="ECO:0000256" key="2">
    <source>
        <dbReference type="ARBA" id="ARBA00009045"/>
    </source>
</evidence>
<gene>
    <name evidence="8" type="ORF">SELMODRAFT_431594</name>
</gene>
<keyword evidence="4 6" id="KW-1133">Transmembrane helix</keyword>
<dbReference type="InParanoid" id="D8TD56"/>
<feature type="transmembrane region" description="Helical" evidence="6">
    <location>
        <begin position="157"/>
        <end position="175"/>
    </location>
</feature>
<dbReference type="InterPro" id="IPR022764">
    <property type="entry name" value="Peptidase_S54_rhomboid_dom"/>
</dbReference>
<comment type="subcellular location">
    <subcellularLocation>
        <location evidence="1">Membrane</location>
        <topology evidence="1">Multi-pass membrane protein</topology>
    </subcellularLocation>
</comment>
<evidence type="ECO:0000256" key="6">
    <source>
        <dbReference type="SAM" id="Phobius"/>
    </source>
</evidence>
<dbReference type="GO" id="GO:0031969">
    <property type="term" value="C:chloroplast membrane"/>
    <property type="evidence" value="ECO:0000318"/>
    <property type="project" value="GO_Central"/>
</dbReference>
<dbReference type="AlphaFoldDB" id="D8TD56"/>
<dbReference type="SUPFAM" id="SSF144091">
    <property type="entry name" value="Rhomboid-like"/>
    <property type="match status" value="1"/>
</dbReference>
<evidence type="ECO:0000256" key="3">
    <source>
        <dbReference type="ARBA" id="ARBA00022692"/>
    </source>
</evidence>
<evidence type="ECO:0000256" key="1">
    <source>
        <dbReference type="ARBA" id="ARBA00004141"/>
    </source>
</evidence>
<protein>
    <recommendedName>
        <fullName evidence="7">Peptidase S54 rhomboid domain-containing protein</fullName>
    </recommendedName>
</protein>
<dbReference type="STRING" id="88036.D8TD56"/>
<dbReference type="GO" id="GO:0004252">
    <property type="term" value="F:serine-type endopeptidase activity"/>
    <property type="evidence" value="ECO:0000318"/>
    <property type="project" value="GO_Central"/>
</dbReference>
<dbReference type="KEGG" id="smo:SELMODRAFT_431594"/>
<dbReference type="PANTHER" id="PTHR43731">
    <property type="entry name" value="RHOMBOID PROTEASE"/>
    <property type="match status" value="1"/>
</dbReference>
<name>D8TD56_SELML</name>
<keyword evidence="5 6" id="KW-0472">Membrane</keyword>
<dbReference type="InterPro" id="IPR050925">
    <property type="entry name" value="Rhomboid_protease_S54"/>
</dbReference>
<feature type="domain" description="Peptidase S54 rhomboid" evidence="7">
    <location>
        <begin position="91"/>
        <end position="223"/>
    </location>
</feature>